<keyword evidence="2" id="KW-0472">Membrane</keyword>
<evidence type="ECO:0000256" key="2">
    <source>
        <dbReference type="SAM" id="Phobius"/>
    </source>
</evidence>
<dbReference type="Proteomes" id="UP001183610">
    <property type="component" value="Unassembled WGS sequence"/>
</dbReference>
<keyword evidence="2" id="KW-0812">Transmembrane</keyword>
<evidence type="ECO:0000256" key="1">
    <source>
        <dbReference type="SAM" id="MobiDB-lite"/>
    </source>
</evidence>
<feature type="compositionally biased region" description="Basic and acidic residues" evidence="1">
    <location>
        <begin position="1"/>
        <end position="21"/>
    </location>
</feature>
<comment type="caution">
    <text evidence="3">The sequence shown here is derived from an EMBL/GenBank/DDBJ whole genome shotgun (WGS) entry which is preliminary data.</text>
</comment>
<gene>
    <name evidence="3" type="ORF">RM698_22290</name>
</gene>
<keyword evidence="4" id="KW-1185">Reference proteome</keyword>
<dbReference type="Pfam" id="PF11209">
    <property type="entry name" value="LmeA"/>
    <property type="match status" value="1"/>
</dbReference>
<organism evidence="3 4">
    <name type="scientific">Streptomyces evansiae</name>
    <dbReference type="NCBI Taxonomy" id="3075535"/>
    <lineage>
        <taxon>Bacteria</taxon>
        <taxon>Bacillati</taxon>
        <taxon>Actinomycetota</taxon>
        <taxon>Actinomycetes</taxon>
        <taxon>Kitasatosporales</taxon>
        <taxon>Streptomycetaceae</taxon>
        <taxon>Streptomyces</taxon>
    </lineage>
</organism>
<proteinExistence type="predicted"/>
<reference evidence="4" key="1">
    <citation type="submission" date="2023-07" db="EMBL/GenBank/DDBJ databases">
        <title>30 novel species of actinomycetes from the DSMZ collection.</title>
        <authorList>
            <person name="Nouioui I."/>
        </authorList>
    </citation>
    <scope>NUCLEOTIDE SEQUENCE [LARGE SCALE GENOMIC DNA]</scope>
    <source>
        <strain evidence="4">DSM 41979</strain>
    </source>
</reference>
<evidence type="ECO:0000313" key="3">
    <source>
        <dbReference type="EMBL" id="MDT0411762.1"/>
    </source>
</evidence>
<feature type="transmembrane region" description="Helical" evidence="2">
    <location>
        <begin position="143"/>
        <end position="169"/>
    </location>
</feature>
<feature type="region of interest" description="Disordered" evidence="1">
    <location>
        <begin position="1"/>
        <end position="107"/>
    </location>
</feature>
<protein>
    <submittedName>
        <fullName evidence="3">LmeA family phospholipid-binding protein</fullName>
    </submittedName>
</protein>
<name>A0ABU2R4Z3_9ACTN</name>
<keyword evidence="2" id="KW-1133">Transmembrane helix</keyword>
<accession>A0ABU2R4Z3</accession>
<dbReference type="RefSeq" id="WP_010270477.1">
    <property type="nucleotide sequence ID" value="NZ_JAVRET010000059.1"/>
</dbReference>
<evidence type="ECO:0000313" key="4">
    <source>
        <dbReference type="Proteomes" id="UP001183610"/>
    </source>
</evidence>
<dbReference type="InterPro" id="IPR021373">
    <property type="entry name" value="DUF2993"/>
</dbReference>
<dbReference type="EMBL" id="JAVRET010000059">
    <property type="protein sequence ID" value="MDT0411762.1"/>
    <property type="molecule type" value="Genomic_DNA"/>
</dbReference>
<sequence>MRSPHRMTDRTTSDHPSEPAHEPPTPDTRRLETVPGPYEHQAAPGPYERQAAPGPYGHQAAPGPYGRQAAPGPYESRTAPAPCERPAAPNPYGGRAAPNPYEELGELAGPLDDFLRPEEPPLAGADDEGAPWSAPDHRRRPRLFFRFAGIPFALKAVIALVTLLAFLALGDRWAVLYAEHTAAEKLKDAMHLEATPEVSIGGFPFVTQVLGKHLGSVTVTVPDVAADRVSLAKVSATADDIRLSGDLPTSLKGAFAGKVRGEVLLSFDDLNRELGASQVTFSGTGRDRVLARGTLPVAGHDVRVRADARITRDGARGIRTEIGGIRLSLGDLATFRPGTGPADGLHLTEKSAQALREQTAKVKALFGVREITRRLGVPPSAVGAALRSDEELHEVTGTPRFVHDLMRINLVDAALDHPELLRRLGLDPGLLTSLSTLTRPQLADRLTLGFHLPELPTQTGDVNLSDVRVTKEGIHVRLEGDGVGVSTK</sequence>